<evidence type="ECO:0000313" key="3">
    <source>
        <dbReference type="EMBL" id="KAK4717948.1"/>
    </source>
</evidence>
<proteinExistence type="predicted"/>
<evidence type="ECO:0000259" key="2">
    <source>
        <dbReference type="Pfam" id="PF03732"/>
    </source>
</evidence>
<dbReference type="AlphaFoldDB" id="A0AAV9KXM6"/>
<dbReference type="Proteomes" id="UP001311915">
    <property type="component" value="Unassembled WGS sequence"/>
</dbReference>
<dbReference type="Pfam" id="PF03732">
    <property type="entry name" value="Retrotrans_gag"/>
    <property type="match status" value="1"/>
</dbReference>
<reference evidence="3 4" key="1">
    <citation type="submission" date="2023-10" db="EMBL/GenBank/DDBJ databases">
        <title>Genome-Wide Identification Analysis in wild type Solanum Pinnatisectum Reveals Some Genes Defensing Phytophthora Infestans.</title>
        <authorList>
            <person name="Sun C."/>
        </authorList>
    </citation>
    <scope>NUCLEOTIDE SEQUENCE [LARGE SCALE GENOMIC DNA]</scope>
    <source>
        <strain evidence="3">LQN</strain>
        <tissue evidence="3">Leaf</tissue>
    </source>
</reference>
<keyword evidence="4" id="KW-1185">Reference proteome</keyword>
<dbReference type="InterPro" id="IPR005162">
    <property type="entry name" value="Retrotrans_gag_dom"/>
</dbReference>
<gene>
    <name evidence="3" type="ORF">R3W88_016286</name>
</gene>
<sequence>MPYKDYKVQKSKEKNKISGGKKHLENPVNATKLYLRNKVQLLTRIVVGQEQRQEGPVAGTSGVDRVTSMRIRDFLNLDPPSFIGSDPNEDPQDFIEFKKTFLDHYLPLEIREARAYQFLKLHQGSISVREYSTKFNSLARNRSGAGRFGTNSCFWCGTLDHMMRNFPYRDVSGVAQPTRSIAASSSSAPSLGKGQMPTNHGRGARGAANSNGVQNHTYALG</sequence>
<accession>A0AAV9KXM6</accession>
<feature type="compositionally biased region" description="Polar residues" evidence="1">
    <location>
        <begin position="209"/>
        <end position="221"/>
    </location>
</feature>
<organism evidence="3 4">
    <name type="scientific">Solanum pinnatisectum</name>
    <name type="common">tansyleaf nightshade</name>
    <dbReference type="NCBI Taxonomy" id="50273"/>
    <lineage>
        <taxon>Eukaryota</taxon>
        <taxon>Viridiplantae</taxon>
        <taxon>Streptophyta</taxon>
        <taxon>Embryophyta</taxon>
        <taxon>Tracheophyta</taxon>
        <taxon>Spermatophyta</taxon>
        <taxon>Magnoliopsida</taxon>
        <taxon>eudicotyledons</taxon>
        <taxon>Gunneridae</taxon>
        <taxon>Pentapetalae</taxon>
        <taxon>asterids</taxon>
        <taxon>lamiids</taxon>
        <taxon>Solanales</taxon>
        <taxon>Solanaceae</taxon>
        <taxon>Solanoideae</taxon>
        <taxon>Solaneae</taxon>
        <taxon>Solanum</taxon>
    </lineage>
</organism>
<feature type="compositionally biased region" description="Basic and acidic residues" evidence="1">
    <location>
        <begin position="1"/>
        <end position="16"/>
    </location>
</feature>
<feature type="region of interest" description="Disordered" evidence="1">
    <location>
        <begin position="179"/>
        <end position="221"/>
    </location>
</feature>
<dbReference type="EMBL" id="JAWPEI010000008">
    <property type="protein sequence ID" value="KAK4717948.1"/>
    <property type="molecule type" value="Genomic_DNA"/>
</dbReference>
<evidence type="ECO:0000313" key="4">
    <source>
        <dbReference type="Proteomes" id="UP001311915"/>
    </source>
</evidence>
<protein>
    <recommendedName>
        <fullName evidence="2">Retrotransposon gag domain-containing protein</fullName>
    </recommendedName>
</protein>
<feature type="compositionally biased region" description="Low complexity" evidence="1">
    <location>
        <begin position="180"/>
        <end position="190"/>
    </location>
</feature>
<name>A0AAV9KXM6_9SOLN</name>
<evidence type="ECO:0000256" key="1">
    <source>
        <dbReference type="SAM" id="MobiDB-lite"/>
    </source>
</evidence>
<feature type="region of interest" description="Disordered" evidence="1">
    <location>
        <begin position="1"/>
        <end position="23"/>
    </location>
</feature>
<comment type="caution">
    <text evidence="3">The sequence shown here is derived from an EMBL/GenBank/DDBJ whole genome shotgun (WGS) entry which is preliminary data.</text>
</comment>
<feature type="domain" description="Retrotransposon gag" evidence="2">
    <location>
        <begin position="89"/>
        <end position="141"/>
    </location>
</feature>